<dbReference type="PANTHER" id="PTHR36444">
    <property type="entry name" value="TRANSCRIPTIONAL REGULATOR PROTEIN YOBU-RELATED"/>
    <property type="match status" value="1"/>
</dbReference>
<dbReference type="SUPFAM" id="SSF55136">
    <property type="entry name" value="Probable bacterial effector-binding domain"/>
    <property type="match status" value="1"/>
</dbReference>
<name>A0A378MFQ7_LISGR</name>
<dbReference type="Gene3D" id="3.20.80.10">
    <property type="entry name" value="Regulatory factor, effector binding domain"/>
    <property type="match status" value="1"/>
</dbReference>
<proteinExistence type="predicted"/>
<reference evidence="2 3" key="1">
    <citation type="submission" date="2018-06" db="EMBL/GenBank/DDBJ databases">
        <authorList>
            <consortium name="Pathogen Informatics"/>
            <person name="Doyle S."/>
        </authorList>
    </citation>
    <scope>NUCLEOTIDE SEQUENCE [LARGE SCALE GENOMIC DNA]</scope>
    <source>
        <strain evidence="3">NCTC 10815</strain>
    </source>
</reference>
<dbReference type="RefSeq" id="WP_115345946.1">
    <property type="nucleotide sequence ID" value="NZ_UGPG01000001.1"/>
</dbReference>
<gene>
    <name evidence="2" type="ORF">NCTC10815_01688</name>
</gene>
<dbReference type="EMBL" id="UGPG01000001">
    <property type="protein sequence ID" value="STY44346.1"/>
    <property type="molecule type" value="Genomic_DNA"/>
</dbReference>
<dbReference type="InterPro" id="IPR011256">
    <property type="entry name" value="Reg_factor_effector_dom_sf"/>
</dbReference>
<dbReference type="SMART" id="SM00871">
    <property type="entry name" value="AraC_E_bind"/>
    <property type="match status" value="1"/>
</dbReference>
<evidence type="ECO:0000259" key="1">
    <source>
        <dbReference type="SMART" id="SM00871"/>
    </source>
</evidence>
<sequence>MNSKPVILEDQMVLGSKKRMDNQEAGEAIGKMWEAFLKENKPLPYYSIYTNYESDHTGKYDYYLAVKADTLEKANFTIPAGNYLKIPVVPNNVEGVVKTWQEIWAQDDTLPRTYQADFEKYEANGEIAIYLSI</sequence>
<dbReference type="InterPro" id="IPR029441">
    <property type="entry name" value="Cass2"/>
</dbReference>
<evidence type="ECO:0000313" key="3">
    <source>
        <dbReference type="Proteomes" id="UP000254879"/>
    </source>
</evidence>
<dbReference type="Proteomes" id="UP000254879">
    <property type="component" value="Unassembled WGS sequence"/>
</dbReference>
<accession>A0A378MFQ7</accession>
<dbReference type="PANTHER" id="PTHR36444:SF2">
    <property type="entry name" value="TRANSCRIPTIONAL REGULATOR PROTEIN YOBU-RELATED"/>
    <property type="match status" value="1"/>
</dbReference>
<dbReference type="InterPro" id="IPR053182">
    <property type="entry name" value="YobU-like_regulator"/>
</dbReference>
<dbReference type="AlphaFoldDB" id="A0A378MFQ7"/>
<dbReference type="InterPro" id="IPR010499">
    <property type="entry name" value="AraC_E-bd"/>
</dbReference>
<protein>
    <submittedName>
        <fullName evidence="2">Bacterial transcription activator, effector binding domain</fullName>
    </submittedName>
</protein>
<evidence type="ECO:0000313" key="2">
    <source>
        <dbReference type="EMBL" id="STY44346.1"/>
    </source>
</evidence>
<organism evidence="2 3">
    <name type="scientific">Listeria grayi</name>
    <name type="common">Listeria murrayi</name>
    <dbReference type="NCBI Taxonomy" id="1641"/>
    <lineage>
        <taxon>Bacteria</taxon>
        <taxon>Bacillati</taxon>
        <taxon>Bacillota</taxon>
        <taxon>Bacilli</taxon>
        <taxon>Bacillales</taxon>
        <taxon>Listeriaceae</taxon>
        <taxon>Listeria</taxon>
    </lineage>
</organism>
<dbReference type="Pfam" id="PF14526">
    <property type="entry name" value="Cass2"/>
    <property type="match status" value="1"/>
</dbReference>
<feature type="domain" description="AraC effector-binding" evidence="1">
    <location>
        <begin position="1"/>
        <end position="133"/>
    </location>
</feature>